<dbReference type="SUPFAM" id="SSF51735">
    <property type="entry name" value="NAD(P)-binding Rossmann-fold domains"/>
    <property type="match status" value="1"/>
</dbReference>
<name>A0ABW5BMY3_9PROT</name>
<dbReference type="EMBL" id="JBHUII010000004">
    <property type="protein sequence ID" value="MFD2206234.1"/>
    <property type="molecule type" value="Genomic_DNA"/>
</dbReference>
<sequence length="303" mass="33259">MSRILVTGGSGFIGRHAVVALEKSGHDVVLLSRSGSSSPSGYDYVVGDLLKVGDPERIAKDAGADLLLHLAWETEHGHFWNAESNHLWREQTISLVSAFWKEGGQRAVCAGSCAEYDWNNLSSTDDLDEYNSPQNPETLYGQSKLDCFKALTLKSDHEKSFAWGRVFLLYGAGETPTRFVPSIVCSLLSDKEARMSSGTQVRDFMDSRDVGRAFASLLLSGVEGAVNIGSGHGYKLLDVAKLIAKKLEKEELLKPGTYPDRENEPSRLVGTVTRLKEEVGFQGDYTLDEGLTDCLKYWQGKTG</sequence>
<feature type="domain" description="NAD-dependent epimerase/dehydratase" evidence="1">
    <location>
        <begin position="4"/>
        <end position="229"/>
    </location>
</feature>
<proteinExistence type="predicted"/>
<dbReference type="InterPro" id="IPR036291">
    <property type="entry name" value="NAD(P)-bd_dom_sf"/>
</dbReference>
<dbReference type="Proteomes" id="UP001597294">
    <property type="component" value="Unassembled WGS sequence"/>
</dbReference>
<protein>
    <submittedName>
        <fullName evidence="2">NAD-dependent epimerase/dehydratase family protein</fullName>
    </submittedName>
</protein>
<keyword evidence="3" id="KW-1185">Reference proteome</keyword>
<organism evidence="2 3">
    <name type="scientific">Kiloniella antarctica</name>
    <dbReference type="NCBI Taxonomy" id="1550907"/>
    <lineage>
        <taxon>Bacteria</taxon>
        <taxon>Pseudomonadati</taxon>
        <taxon>Pseudomonadota</taxon>
        <taxon>Alphaproteobacteria</taxon>
        <taxon>Rhodospirillales</taxon>
        <taxon>Kiloniellaceae</taxon>
        <taxon>Kiloniella</taxon>
    </lineage>
</organism>
<dbReference type="PANTHER" id="PTHR43245">
    <property type="entry name" value="BIFUNCTIONAL POLYMYXIN RESISTANCE PROTEIN ARNA"/>
    <property type="match status" value="1"/>
</dbReference>
<evidence type="ECO:0000313" key="2">
    <source>
        <dbReference type="EMBL" id="MFD2206234.1"/>
    </source>
</evidence>
<evidence type="ECO:0000259" key="1">
    <source>
        <dbReference type="Pfam" id="PF01370"/>
    </source>
</evidence>
<evidence type="ECO:0000313" key="3">
    <source>
        <dbReference type="Proteomes" id="UP001597294"/>
    </source>
</evidence>
<comment type="caution">
    <text evidence="2">The sequence shown here is derived from an EMBL/GenBank/DDBJ whole genome shotgun (WGS) entry which is preliminary data.</text>
</comment>
<dbReference type="Pfam" id="PF01370">
    <property type="entry name" value="Epimerase"/>
    <property type="match status" value="1"/>
</dbReference>
<gene>
    <name evidence="2" type="ORF">ACFSKO_11440</name>
</gene>
<dbReference type="InterPro" id="IPR050177">
    <property type="entry name" value="Lipid_A_modif_metabolic_enz"/>
</dbReference>
<dbReference type="RefSeq" id="WP_380251609.1">
    <property type="nucleotide sequence ID" value="NZ_JBHUII010000004.1"/>
</dbReference>
<accession>A0ABW5BMY3</accession>
<dbReference type="PANTHER" id="PTHR43245:SF13">
    <property type="entry name" value="UDP-D-APIOSE_UDP-D-XYLOSE SYNTHASE 2"/>
    <property type="match status" value="1"/>
</dbReference>
<dbReference type="Gene3D" id="3.40.50.720">
    <property type="entry name" value="NAD(P)-binding Rossmann-like Domain"/>
    <property type="match status" value="1"/>
</dbReference>
<dbReference type="InterPro" id="IPR001509">
    <property type="entry name" value="Epimerase_deHydtase"/>
</dbReference>
<reference evidence="3" key="1">
    <citation type="journal article" date="2019" name="Int. J. Syst. Evol. Microbiol.">
        <title>The Global Catalogue of Microorganisms (GCM) 10K type strain sequencing project: providing services to taxonomists for standard genome sequencing and annotation.</title>
        <authorList>
            <consortium name="The Broad Institute Genomics Platform"/>
            <consortium name="The Broad Institute Genome Sequencing Center for Infectious Disease"/>
            <person name="Wu L."/>
            <person name="Ma J."/>
        </authorList>
    </citation>
    <scope>NUCLEOTIDE SEQUENCE [LARGE SCALE GENOMIC DNA]</scope>
    <source>
        <strain evidence="3">CGMCC 4.7192</strain>
    </source>
</reference>